<organism evidence="5 6">
    <name type="scientific">Serratia fonticola</name>
    <dbReference type="NCBI Taxonomy" id="47917"/>
    <lineage>
        <taxon>Bacteria</taxon>
        <taxon>Pseudomonadati</taxon>
        <taxon>Pseudomonadota</taxon>
        <taxon>Gammaproteobacteria</taxon>
        <taxon>Enterobacterales</taxon>
        <taxon>Yersiniaceae</taxon>
        <taxon>Serratia</taxon>
    </lineage>
</organism>
<dbReference type="Pfam" id="PF09327">
    <property type="entry name" value="Phage_Tail_Tip"/>
    <property type="match status" value="1"/>
</dbReference>
<name>A0ABY9PJY5_SERFO</name>
<evidence type="ECO:0000256" key="1">
    <source>
        <dbReference type="SAM" id="Coils"/>
    </source>
</evidence>
<evidence type="ECO:0000259" key="4">
    <source>
        <dbReference type="Pfam" id="PF24801"/>
    </source>
</evidence>
<feature type="domain" description="Tip attachment protein J central straight fiber" evidence="3">
    <location>
        <begin position="1630"/>
        <end position="1767"/>
    </location>
</feature>
<sequence>MTKLTIHGRKGGGGSAHTPVEAPDDLQSNAKIKILLALSEGEIAGELDGTRILLDGTPVHNPDGSENFTGLKWEVRNGTQTQDYIQGMPDVESETPVNVKLTTTNVWTKTFTRTDIDALRIRMGFPALFQQEDNGDMNGSLVEYLIELSTDGGAYKTVVTGTLKGKTTSLYERDHRINLPKATTSWTLRIKRITPDSTSSKLVNTTQIQTYTEIVDAKFRYPNTALLFIEFDAQQFSSVPKITLKPKGKIIRVPTNYDPLARTYSGNWDGSFKWAWSNNPAWVFYDIALDKNYGLGNRVTAAEIDKWGLYSIAQYCDELIDDGLGGGGKEPRFLCDVYIQSQQDAYTVLRDIAAIFRGITYWGNDQLFAYADMPRDVDFVYSRANVIGGEFAYASGSYKNRYTSALVKWGDPANHYADAVEAAYDNELVKRYGVNQTEITAIGCTRRTEAHRRGRWAILSNAKDRTVSFTVGLDGNIPLPARIIGIADAMLAGKTNGGRIHSAQDRVVVLDREVAFGKGDRLIVNLPDGTAQARTIASIAADKLTVTLTAPFRQQPEPEAVWSIDSDSLAIQQFRVVSVQSNDDGTFAINAVEHDPDKYAFIDNGIRLDAPPITMTPPGAMPAPANITLSRYDYVSQGINVTSMRVQWRAVAGAVTYEAQWRKDNGNWVNVGATPSLGFDVNGIYAGNYDVRVRAVNAVGVSSQWGHAEPSYLAGKAGVPPKIVSLTATKDVVFGIQLSWGFGQNSADGLKTTLMVASRADFADERLLADVPYPQHRYDMQGLRAGQVLYFRAAFTDKTGNQSDWSEFVRGMASDSADVVLAQIAQSITETELGKDLLEKINSLPSDQNVQDLAEKIAQAQADIEANRDALQGDVDTLQAALNKVNAELAGRNADLSNAVDVLQQDLTQLGKAAIENSLTIEHNRQKLSQAQEALNSDIKDARGEIDSTRASLTRADAELQAKVDALTGGTNAAMAQVASQITQLQDDDQQLASKLDVVIAKAEGNAAQIAQEKAARVDADGALAKDISSVKATADNQQGLIIKLEQAQVDADSALAKVESNVSANAKAIGSNKTEQNKVNSQVTQKTEALADQQKTQGQQLSGLTSEFSENRADVTQQLKTLAATDSAQAQQISGLQASTGSNTAAIQAEAKSRADADGALSQRVDVIQATSQENTAAITRLGIAQTEAESSTASLQQALEATAKANIEQALKQDSDVQRLDESSARLTTAQTVFADRQQAQAQQITQLDANFGDVSAQLQQEITTRASETGALSQRFDHLSADVGSNQAEVNQRLQALVDSDSAQASLITGLGAASGENKAAIAAESQARTTADEALSRQLSSLDSTVGQNTAAINDRLQTLANQDSAMAEQIGSLTATSGENSAAIGELKQAQSDSAGSQASLSSSLEAIAKADIEQSLKQAEDVISNDVVTASIKTQQNVMADDQHAQAQQITELRASFGDVDARLMTEQTVRAEADKALAQQVTTLAGTVGDNNAQLNQQLQVLVDTDSAQAKLINDLTSRTGANEASVTALSQTLTDSNSATAQQIGALQSATGDNTSAITSLSKTVTDNQSATARELGSLNSAVGSNTSAISSLSETVTDNQKSTSQQITNLSTSVGGNTAEIEKRAQTVFDMAGIGKATFSIKTGVNYKGQYHSAGMAIGVETRADGSVDRQVLFDANRFAFLDSSTSKVSLPFTIQNGQTFINSAFIADGTITNAKIGNYISSDNYNWDNKTGWVISKTGDAAFNSVTIRGHIEAWSGYFNGAIYADSGVLNNVTINESCTIKGTLDASNITGDIYNTQSGGIYVTPVTPFSSGFSWSGQSGDHILWNIIGENFDRVMDTNVTVYAMSYNRQYFSLVLVSPGYADTLLAFKDTGNRGENGPMTHLIADVRLPRIGRGQQHKLIMRIGESRDGTVTISTPILSGSGNSAVYASPKLQVYKAGRIIATSGPI</sequence>
<evidence type="ECO:0000313" key="5">
    <source>
        <dbReference type="EMBL" id="WMT13701.1"/>
    </source>
</evidence>
<dbReference type="EMBL" id="CP133586">
    <property type="protein sequence ID" value="WMT13701.1"/>
    <property type="molecule type" value="Genomic_DNA"/>
</dbReference>
<reference evidence="5 6" key="1">
    <citation type="submission" date="2023-08" db="EMBL/GenBank/DDBJ databases">
        <title>Complete Genome and Methylome dissection of Serratia fonticola NEB369.</title>
        <authorList>
            <person name="Fomenkov A."/>
            <person name="Roberts R.D."/>
        </authorList>
    </citation>
    <scope>NUCLEOTIDE SEQUENCE [LARGE SCALE GENOMIC DNA]</scope>
    <source>
        <strain evidence="5 6">NEB369</strain>
    </source>
</reference>
<feature type="compositionally biased region" description="Basic residues" evidence="2">
    <location>
        <begin position="1"/>
        <end position="10"/>
    </location>
</feature>
<feature type="region of interest" description="Disordered" evidence="2">
    <location>
        <begin position="1074"/>
        <end position="1110"/>
    </location>
</feature>
<protein>
    <submittedName>
        <fullName evidence="5">DUF1983 domain-containing protein</fullName>
    </submittedName>
</protein>
<dbReference type="PANTHER" id="PTHR36251:SF2">
    <property type="entry name" value="GIFSY-2 PROPHAGE HOST SPECIFICITY PROTEIN J, PHAGE LAMBDA"/>
    <property type="match status" value="1"/>
</dbReference>
<dbReference type="InterPro" id="IPR053171">
    <property type="entry name" value="Viral_Tip_Attach_Protein"/>
</dbReference>
<feature type="domain" description="Tip attachment protein J HDII-ins2" evidence="4">
    <location>
        <begin position="91"/>
        <end position="217"/>
    </location>
</feature>
<keyword evidence="6" id="KW-1185">Reference proteome</keyword>
<dbReference type="RefSeq" id="WP_309205256.1">
    <property type="nucleotide sequence ID" value="NZ_CP133586.1"/>
</dbReference>
<dbReference type="InterPro" id="IPR015406">
    <property type="entry name" value="GpJ_CSF"/>
</dbReference>
<dbReference type="Gene3D" id="2.60.40.10">
    <property type="entry name" value="Immunoglobulins"/>
    <property type="match status" value="1"/>
</dbReference>
<dbReference type="SUPFAM" id="SSF49265">
    <property type="entry name" value="Fibronectin type III"/>
    <property type="match status" value="1"/>
</dbReference>
<dbReference type="PANTHER" id="PTHR36251">
    <property type="entry name" value="FELS-1 PROPHAGE HOST SPECIFICITY PROTEIN-RELATED"/>
    <property type="match status" value="1"/>
</dbReference>
<dbReference type="Proteomes" id="UP001235341">
    <property type="component" value="Chromosome"/>
</dbReference>
<gene>
    <name evidence="5" type="ORF">RFB13_21150</name>
</gene>
<feature type="region of interest" description="Disordered" evidence="2">
    <location>
        <begin position="1"/>
        <end position="24"/>
    </location>
</feature>
<dbReference type="CDD" id="cd00063">
    <property type="entry name" value="FN3"/>
    <property type="match status" value="1"/>
</dbReference>
<accession>A0ABY9PJY5</accession>
<dbReference type="InterPro" id="IPR013783">
    <property type="entry name" value="Ig-like_fold"/>
</dbReference>
<dbReference type="InterPro" id="IPR036116">
    <property type="entry name" value="FN3_sf"/>
</dbReference>
<keyword evidence="1" id="KW-0175">Coiled coil</keyword>
<evidence type="ECO:0000313" key="6">
    <source>
        <dbReference type="Proteomes" id="UP001235341"/>
    </source>
</evidence>
<evidence type="ECO:0000256" key="2">
    <source>
        <dbReference type="SAM" id="MobiDB-lite"/>
    </source>
</evidence>
<dbReference type="Pfam" id="PF24801">
    <property type="entry name" value="FNIII-A_GpJ"/>
    <property type="match status" value="1"/>
</dbReference>
<feature type="coiled-coil region" evidence="1">
    <location>
        <begin position="850"/>
        <end position="959"/>
    </location>
</feature>
<proteinExistence type="predicted"/>
<dbReference type="InterPro" id="IPR003961">
    <property type="entry name" value="FN3_dom"/>
</dbReference>
<dbReference type="InterPro" id="IPR055385">
    <property type="entry name" value="GpJ_HDII-ins2"/>
</dbReference>
<evidence type="ECO:0000259" key="3">
    <source>
        <dbReference type="Pfam" id="PF09327"/>
    </source>
</evidence>